<proteinExistence type="inferred from homology"/>
<feature type="signal peptide" evidence="3">
    <location>
        <begin position="1"/>
        <end position="25"/>
    </location>
</feature>
<dbReference type="SUPFAM" id="SSF51445">
    <property type="entry name" value="(Trans)glycosidases"/>
    <property type="match status" value="1"/>
</dbReference>
<dbReference type="PANTHER" id="PTHR43002">
    <property type="entry name" value="GLYCOGEN DEBRANCHING ENZYME"/>
    <property type="match status" value="1"/>
</dbReference>
<dbReference type="RefSeq" id="WP_378120651.1">
    <property type="nucleotide sequence ID" value="NZ_JBHRTF010000006.1"/>
</dbReference>
<keyword evidence="3" id="KW-0732">Signal</keyword>
<keyword evidence="6" id="KW-1185">Reference proteome</keyword>
<comment type="caution">
    <text evidence="5">The sequence shown here is derived from an EMBL/GenBank/DDBJ whole genome shotgun (WGS) entry which is preliminary data.</text>
</comment>
<evidence type="ECO:0000259" key="4">
    <source>
        <dbReference type="SMART" id="SM00642"/>
    </source>
</evidence>
<evidence type="ECO:0000256" key="2">
    <source>
        <dbReference type="ARBA" id="ARBA00023295"/>
    </source>
</evidence>
<dbReference type="Proteomes" id="UP001595555">
    <property type="component" value="Unassembled WGS sequence"/>
</dbReference>
<name>A0ABV7FJE0_9GAMM</name>
<dbReference type="Gene3D" id="3.20.20.80">
    <property type="entry name" value="Glycosidases"/>
    <property type="match status" value="1"/>
</dbReference>
<protein>
    <submittedName>
        <fullName evidence="5">Alpha-amylase family glycosyl hydrolase</fullName>
    </submittedName>
</protein>
<dbReference type="EMBL" id="JBHRTF010000006">
    <property type="protein sequence ID" value="MFC3116901.1"/>
    <property type="molecule type" value="Genomic_DNA"/>
</dbReference>
<evidence type="ECO:0000313" key="5">
    <source>
        <dbReference type="EMBL" id="MFC3116901.1"/>
    </source>
</evidence>
<comment type="similarity">
    <text evidence="1">Belongs to the glycosyl hydrolase 13 family.</text>
</comment>
<organism evidence="5 6">
    <name type="scientific">Cellvibrio fontiphilus</name>
    <dbReference type="NCBI Taxonomy" id="1815559"/>
    <lineage>
        <taxon>Bacteria</taxon>
        <taxon>Pseudomonadati</taxon>
        <taxon>Pseudomonadota</taxon>
        <taxon>Gammaproteobacteria</taxon>
        <taxon>Cellvibrionales</taxon>
        <taxon>Cellvibrionaceae</taxon>
        <taxon>Cellvibrio</taxon>
    </lineage>
</organism>
<accession>A0ABV7FJE0</accession>
<evidence type="ECO:0000313" key="6">
    <source>
        <dbReference type="Proteomes" id="UP001595555"/>
    </source>
</evidence>
<dbReference type="Gene3D" id="2.60.40.10">
    <property type="entry name" value="Immunoglobulins"/>
    <property type="match status" value="1"/>
</dbReference>
<dbReference type="InterPro" id="IPR017853">
    <property type="entry name" value="GH"/>
</dbReference>
<gene>
    <name evidence="5" type="ORF">ACFODX_15135</name>
</gene>
<evidence type="ECO:0000256" key="3">
    <source>
        <dbReference type="SAM" id="SignalP"/>
    </source>
</evidence>
<evidence type="ECO:0000256" key="1">
    <source>
        <dbReference type="ARBA" id="ARBA00008061"/>
    </source>
</evidence>
<feature type="domain" description="Glycosyl hydrolase family 13 catalytic" evidence="4">
    <location>
        <begin position="335"/>
        <end position="769"/>
    </location>
</feature>
<sequence length="865" mass="96208">MTSRNAMLVAARLFAAVSISQYSYADWFFRGTPNNWAATAMTQTSATSFETCQLFGAGDSNGAPRFKIDRYGNWAQSFPATDYVVNANTRYKISFNTTNNSISAQVVSSCDQSGFSKVFPSLYFRGTANNWAATPMTLVGNNTWQLTVSLDGQTNQRFKFDVYGNWAQNYGDTNSDKILDQSGADIYQTGSGDYKITVNDQTRAFTLEKLACTQNCPVAVSTLGAVYTPEKTIFSIWSPDSANVKVKVNGITHNLQKVPDFNGYTNVYQVAVNGDLRLAEYSFLINGTEVRDPYGKMIKPQTNTNIVMDTSRTQLAGGWAPRPALVAREDAIIYEVHVRDFTIDPSSGVLTNNRGKYLGMVQAGTVLNGTKTGLDHLKELGVTHVQLLPVYDYATCDGLPDSDPCYNWGYDPRNYNVPEERYSQTPLDYENRMREFKTMVNEFHKAGIRVIMDVVYNHTFAKEMFETISSKYYTATDLSGTGNSIDADQPMVSRLIQDSLEYWVEEYGIDGFRFDLIGIFSYAEVEKWGRHLNTKFADRNLLLYGEPWNGYAGDSKEGQRVRYGTTRFMVEEHVGVFNGAFRDAIKGNNDGTSTAYMFNNLNPADGGWAIYDGMRASPYSANDSRNGTWFRNYSADPEQSINYISAHDNFGLWDKIYLSLASNVVQNSSHQVLSLTPPANLGYAKRVANFGMGIVFTSQGIPFVHAGDEFLRTKTNNEQMHIASAWNFGAHGGTHNTYNAPDGFNSIKWNNKISNAATFKYFKDLINLRRSHAGLRMTTNAEIAQYLAVARPAEFGGEVVTGHITSPRDSHDLFIVYNSGANRFVNLPAGVWAQVANTTGATNLTNLSAMAQVEGTAVTVFRKPR</sequence>
<keyword evidence="5" id="KW-0378">Hydrolase</keyword>
<dbReference type="GO" id="GO:0016787">
    <property type="term" value="F:hydrolase activity"/>
    <property type="evidence" value="ECO:0007669"/>
    <property type="project" value="UniProtKB-KW"/>
</dbReference>
<keyword evidence="2" id="KW-0326">Glycosidase</keyword>
<dbReference type="InterPro" id="IPR006047">
    <property type="entry name" value="GH13_cat_dom"/>
</dbReference>
<reference evidence="6" key="1">
    <citation type="journal article" date="2019" name="Int. J. Syst. Evol. Microbiol.">
        <title>The Global Catalogue of Microorganisms (GCM) 10K type strain sequencing project: providing services to taxonomists for standard genome sequencing and annotation.</title>
        <authorList>
            <consortium name="The Broad Institute Genomics Platform"/>
            <consortium name="The Broad Institute Genome Sequencing Center for Infectious Disease"/>
            <person name="Wu L."/>
            <person name="Ma J."/>
        </authorList>
    </citation>
    <scope>NUCLEOTIDE SEQUENCE [LARGE SCALE GENOMIC DNA]</scope>
    <source>
        <strain evidence="6">KCTC 52237</strain>
    </source>
</reference>
<dbReference type="InterPro" id="IPR013783">
    <property type="entry name" value="Ig-like_fold"/>
</dbReference>
<dbReference type="Gene3D" id="2.60.40.3620">
    <property type="match status" value="1"/>
</dbReference>
<dbReference type="InterPro" id="IPR014756">
    <property type="entry name" value="Ig_E-set"/>
</dbReference>
<dbReference type="Pfam" id="PF00128">
    <property type="entry name" value="Alpha-amylase"/>
    <property type="match status" value="1"/>
</dbReference>
<dbReference type="CDD" id="cd11341">
    <property type="entry name" value="AmyAc_Pullulanase_LD-like"/>
    <property type="match status" value="1"/>
</dbReference>
<dbReference type="SMART" id="SM00642">
    <property type="entry name" value="Aamy"/>
    <property type="match status" value="1"/>
</dbReference>
<dbReference type="SUPFAM" id="SSF81296">
    <property type="entry name" value="E set domains"/>
    <property type="match status" value="1"/>
</dbReference>
<feature type="chain" id="PRO_5046870344" evidence="3">
    <location>
        <begin position="26"/>
        <end position="865"/>
    </location>
</feature>